<keyword evidence="2" id="KW-1185">Reference proteome</keyword>
<name>A0A318SE61_9DEIO</name>
<accession>A0A318SE61</accession>
<dbReference type="EMBL" id="QJSX01000002">
    <property type="protein sequence ID" value="PYE55828.1"/>
    <property type="molecule type" value="Genomic_DNA"/>
</dbReference>
<dbReference type="Proteomes" id="UP000248326">
    <property type="component" value="Unassembled WGS sequence"/>
</dbReference>
<protein>
    <submittedName>
        <fullName evidence="1">Uncharacterized protein</fullName>
    </submittedName>
</protein>
<proteinExistence type="predicted"/>
<evidence type="ECO:0000313" key="1">
    <source>
        <dbReference type="EMBL" id="PYE55828.1"/>
    </source>
</evidence>
<sequence length="153" mass="16463">MRTSSRSFGVSRSLSSRARRACTTFTVCAALTLAGGLAQGDSRVSARQALDEVLAVIPGMNCDEPEVWTVEGDSEMAARSLMNRLMERGWDVIEHGSTGSGYAIIADPDPDDPAAYAIGGLVFEEVEPNVSAAYITRCTRDSQNDFVDPSYFT</sequence>
<evidence type="ECO:0000313" key="2">
    <source>
        <dbReference type="Proteomes" id="UP000248326"/>
    </source>
</evidence>
<reference evidence="1 2" key="1">
    <citation type="submission" date="2018-06" db="EMBL/GenBank/DDBJ databases">
        <title>Genomic Encyclopedia of Type Strains, Phase IV (KMG-IV): sequencing the most valuable type-strain genomes for metagenomic binning, comparative biology and taxonomic classification.</title>
        <authorList>
            <person name="Goeker M."/>
        </authorList>
    </citation>
    <scope>NUCLEOTIDE SEQUENCE [LARGE SCALE GENOMIC DNA]</scope>
    <source>
        <strain evidence="1 2">DSM 18048</strain>
    </source>
</reference>
<comment type="caution">
    <text evidence="1">The sequence shown here is derived from an EMBL/GenBank/DDBJ whole genome shotgun (WGS) entry which is preliminary data.</text>
</comment>
<organism evidence="1 2">
    <name type="scientific">Deinococcus yavapaiensis KR-236</name>
    <dbReference type="NCBI Taxonomy" id="694435"/>
    <lineage>
        <taxon>Bacteria</taxon>
        <taxon>Thermotogati</taxon>
        <taxon>Deinococcota</taxon>
        <taxon>Deinococci</taxon>
        <taxon>Deinococcales</taxon>
        <taxon>Deinococcaceae</taxon>
        <taxon>Deinococcus</taxon>
    </lineage>
</organism>
<dbReference type="AlphaFoldDB" id="A0A318SE61"/>
<gene>
    <name evidence="1" type="ORF">DES52_102194</name>
</gene>